<feature type="region of interest" description="Disordered" evidence="1">
    <location>
        <begin position="105"/>
        <end position="129"/>
    </location>
</feature>
<dbReference type="STRING" id="109280.ENSHCOP00000024593"/>
<name>A0A3Q2ZED2_HIPCM</name>
<reference evidence="2" key="1">
    <citation type="submission" date="2025-08" db="UniProtKB">
        <authorList>
            <consortium name="Ensembl"/>
        </authorList>
    </citation>
    <scope>IDENTIFICATION</scope>
</reference>
<dbReference type="GO" id="GO:0005938">
    <property type="term" value="C:cell cortex"/>
    <property type="evidence" value="ECO:0007669"/>
    <property type="project" value="TreeGrafter"/>
</dbReference>
<dbReference type="GO" id="GO:0036089">
    <property type="term" value="P:cleavage furrow formation"/>
    <property type="evidence" value="ECO:0007669"/>
    <property type="project" value="TreeGrafter"/>
</dbReference>
<dbReference type="GO" id="GO:0030041">
    <property type="term" value="P:actin filament polymerization"/>
    <property type="evidence" value="ECO:0007669"/>
    <property type="project" value="TreeGrafter"/>
</dbReference>
<dbReference type="Proteomes" id="UP000264820">
    <property type="component" value="Unplaced"/>
</dbReference>
<proteinExistence type="predicted"/>
<dbReference type="Ensembl" id="ENSHCOT00000017955.1">
    <property type="protein sequence ID" value="ENSHCOP00000024593.1"/>
    <property type="gene ID" value="ENSHCOG00000014070.1"/>
</dbReference>
<evidence type="ECO:0000313" key="3">
    <source>
        <dbReference type="Proteomes" id="UP000264820"/>
    </source>
</evidence>
<dbReference type="GO" id="GO:0040038">
    <property type="term" value="P:polar body extrusion after meiotic divisions"/>
    <property type="evidence" value="ECO:0007669"/>
    <property type="project" value="TreeGrafter"/>
</dbReference>
<evidence type="ECO:0008006" key="4">
    <source>
        <dbReference type="Google" id="ProtNLM"/>
    </source>
</evidence>
<evidence type="ECO:0000256" key="1">
    <source>
        <dbReference type="SAM" id="MobiDB-lite"/>
    </source>
</evidence>
<dbReference type="GO" id="GO:0045010">
    <property type="term" value="P:actin nucleation"/>
    <property type="evidence" value="ECO:0007669"/>
    <property type="project" value="InterPro"/>
</dbReference>
<dbReference type="GO" id="GO:0008017">
    <property type="term" value="F:microtubule binding"/>
    <property type="evidence" value="ECO:0007669"/>
    <property type="project" value="TreeGrafter"/>
</dbReference>
<accession>A0A3Q2ZED2</accession>
<dbReference type="InterPro" id="IPR029901">
    <property type="entry name" value="Spire"/>
</dbReference>
<organism evidence="2 3">
    <name type="scientific">Hippocampus comes</name>
    <name type="common">Tiger tail seahorse</name>
    <dbReference type="NCBI Taxonomy" id="109280"/>
    <lineage>
        <taxon>Eukaryota</taxon>
        <taxon>Metazoa</taxon>
        <taxon>Chordata</taxon>
        <taxon>Craniata</taxon>
        <taxon>Vertebrata</taxon>
        <taxon>Euteleostomi</taxon>
        <taxon>Actinopterygii</taxon>
        <taxon>Neopterygii</taxon>
        <taxon>Teleostei</taxon>
        <taxon>Neoteleostei</taxon>
        <taxon>Acanthomorphata</taxon>
        <taxon>Syngnathiaria</taxon>
        <taxon>Syngnathiformes</taxon>
        <taxon>Syngnathoidei</taxon>
        <taxon>Syngnathidae</taxon>
        <taxon>Hippocampus</taxon>
    </lineage>
</organism>
<dbReference type="PANTHER" id="PTHR21345:SF8">
    <property type="entry name" value="PROTEIN SPIRE HOMOLOG 1"/>
    <property type="match status" value="1"/>
</dbReference>
<dbReference type="GO" id="GO:0003779">
    <property type="term" value="F:actin binding"/>
    <property type="evidence" value="ECO:0007669"/>
    <property type="project" value="InterPro"/>
</dbReference>
<dbReference type="GO" id="GO:0048193">
    <property type="term" value="P:Golgi vesicle transport"/>
    <property type="evidence" value="ECO:0007669"/>
    <property type="project" value="TreeGrafter"/>
</dbReference>
<dbReference type="AlphaFoldDB" id="A0A3Q2ZED2"/>
<dbReference type="GO" id="GO:0030659">
    <property type="term" value="C:cytoplasmic vesicle membrane"/>
    <property type="evidence" value="ECO:0007669"/>
    <property type="project" value="TreeGrafter"/>
</dbReference>
<protein>
    <recommendedName>
        <fullName evidence="4">KIND domain-containing protein</fullName>
    </recommendedName>
</protein>
<dbReference type="GO" id="GO:0051639">
    <property type="term" value="P:actin filament network formation"/>
    <property type="evidence" value="ECO:0007669"/>
    <property type="project" value="TreeGrafter"/>
</dbReference>
<evidence type="ECO:0000313" key="2">
    <source>
        <dbReference type="Ensembl" id="ENSHCOP00000024593.1"/>
    </source>
</evidence>
<feature type="compositionally biased region" description="Basic and acidic residues" evidence="1">
    <location>
        <begin position="114"/>
        <end position="129"/>
    </location>
</feature>
<dbReference type="GO" id="GO:0051295">
    <property type="term" value="P:establishment of meiotic spindle localization"/>
    <property type="evidence" value="ECO:0007669"/>
    <property type="project" value="TreeGrafter"/>
</dbReference>
<dbReference type="GeneTree" id="ENSGT00390000003058"/>
<dbReference type="PANTHER" id="PTHR21345">
    <property type="entry name" value="SPIRE"/>
    <property type="match status" value="1"/>
</dbReference>
<reference evidence="2" key="2">
    <citation type="submission" date="2025-09" db="UniProtKB">
        <authorList>
            <consortium name="Ensembl"/>
        </authorList>
    </citation>
    <scope>IDENTIFICATION</scope>
</reference>
<sequence>MRLPSKPYSSLPIYSIGSTNTVPRERISDMTSGGQAAGPVSVAFRLTKHGSLKSHEALELPSELTEDWATMEVCVDCKKFITDIIASSKHSLSLATKRARLKRKTQSLYMSSPKGREEYRPSERTISEI</sequence>
<keyword evidence="3" id="KW-1185">Reference proteome</keyword>